<feature type="region of interest" description="Disordered" evidence="1">
    <location>
        <begin position="1"/>
        <end position="20"/>
    </location>
</feature>
<dbReference type="GO" id="GO:0051260">
    <property type="term" value="P:protein homooligomerization"/>
    <property type="evidence" value="ECO:0007669"/>
    <property type="project" value="InterPro"/>
</dbReference>
<dbReference type="Gene3D" id="3.30.710.10">
    <property type="entry name" value="Potassium Channel Kv1.1, Chain A"/>
    <property type="match status" value="1"/>
</dbReference>
<dbReference type="InterPro" id="IPR003131">
    <property type="entry name" value="T1-type_BTB"/>
</dbReference>
<dbReference type="OrthoDB" id="2414723at2759"/>
<dbReference type="Proteomes" id="UP000054107">
    <property type="component" value="Unassembled WGS sequence"/>
</dbReference>
<dbReference type="SMART" id="SM00225">
    <property type="entry name" value="BTB"/>
    <property type="match status" value="1"/>
</dbReference>
<dbReference type="InterPro" id="IPR045068">
    <property type="entry name" value="BACURD1-3"/>
</dbReference>
<dbReference type="InterPro" id="IPR011333">
    <property type="entry name" value="SKP1/BTB/POZ_sf"/>
</dbReference>
<feature type="domain" description="BTB" evidence="2">
    <location>
        <begin position="290"/>
        <end position="388"/>
    </location>
</feature>
<evidence type="ECO:0000259" key="2">
    <source>
        <dbReference type="SMART" id="SM00225"/>
    </source>
</evidence>
<organism evidence="3 4">
    <name type="scientific">Parasitella parasitica</name>
    <dbReference type="NCBI Taxonomy" id="35722"/>
    <lineage>
        <taxon>Eukaryota</taxon>
        <taxon>Fungi</taxon>
        <taxon>Fungi incertae sedis</taxon>
        <taxon>Mucoromycota</taxon>
        <taxon>Mucoromycotina</taxon>
        <taxon>Mucoromycetes</taxon>
        <taxon>Mucorales</taxon>
        <taxon>Mucorineae</taxon>
        <taxon>Mucoraceae</taxon>
        <taxon>Parasitella</taxon>
    </lineage>
</organism>
<feature type="compositionally biased region" description="Polar residues" evidence="1">
    <location>
        <begin position="42"/>
        <end position="51"/>
    </location>
</feature>
<dbReference type="PANTHER" id="PTHR11145:SF8">
    <property type="entry name" value="RE57120P"/>
    <property type="match status" value="1"/>
</dbReference>
<dbReference type="InterPro" id="IPR000210">
    <property type="entry name" value="BTB/POZ_dom"/>
</dbReference>
<feature type="region of interest" description="Disordered" evidence="1">
    <location>
        <begin position="125"/>
        <end position="146"/>
    </location>
</feature>
<proteinExistence type="predicted"/>
<accession>A0A0B7NV30</accession>
<dbReference type="Pfam" id="PF02214">
    <property type="entry name" value="BTB_2"/>
    <property type="match status" value="1"/>
</dbReference>
<name>A0A0B7NV30_9FUNG</name>
<dbReference type="PANTHER" id="PTHR11145">
    <property type="entry name" value="BTB/POZ DOMAIN-CONTAINING ADAPTER FOR CUL3-MEDIATED RHOA DEGRADATION PROTEIN FAMILY MEMBER"/>
    <property type="match status" value="1"/>
</dbReference>
<dbReference type="STRING" id="35722.A0A0B7NV30"/>
<keyword evidence="4" id="KW-1185">Reference proteome</keyword>
<feature type="region of interest" description="Disordered" evidence="1">
    <location>
        <begin position="42"/>
        <end position="65"/>
    </location>
</feature>
<dbReference type="AlphaFoldDB" id="A0A0B7NV30"/>
<dbReference type="SUPFAM" id="SSF54695">
    <property type="entry name" value="POZ domain"/>
    <property type="match status" value="1"/>
</dbReference>
<protein>
    <recommendedName>
        <fullName evidence="2">BTB domain-containing protein</fullName>
    </recommendedName>
</protein>
<evidence type="ECO:0000256" key="1">
    <source>
        <dbReference type="SAM" id="MobiDB-lite"/>
    </source>
</evidence>
<gene>
    <name evidence="3" type="primary">PARPA_13700.1 scaffold 47024</name>
</gene>
<sequence length="388" mass="44879">MTYYNNNKKREYHHHNQQQQLPPPQLYIDIFEPPPQWVPSVSNANNANPQQGFHAHSPTHRSPIQHHPSLSEIVYQEYNSSSDRQDAYPGAFEPNRRSFPFALQQQRGQQQLHKTYYQEHVQFKKQQQPLQEQKGHHHHTRSNSIGSAHDFESAASSLHTVSTSPKFLQYDDIDEDIESINRSMFRNQHNHRLQADNISIATSLFTAVEHLGNDSEEEDSSSTENQRHGYVTTTAANQTPQESVNEIMKKLDIQTSIQWEDYKPQYRSVNESYDSVKQDESGQNCLPKSGKIRLNVGGGIFETSLSTLRRDTNSLLATMFSGRHFISAEPDGSYFIDRDPLHFRLVLNYLRDLRIPPTILEDTKICHELLQEAKYYCIEGLVKLLQQH</sequence>
<reference evidence="3 4" key="1">
    <citation type="submission" date="2014-09" db="EMBL/GenBank/DDBJ databases">
        <authorList>
            <person name="Ellenberger Sabrina"/>
        </authorList>
    </citation>
    <scope>NUCLEOTIDE SEQUENCE [LARGE SCALE GENOMIC DNA]</scope>
    <source>
        <strain evidence="3 4">CBS 412.66</strain>
    </source>
</reference>
<dbReference type="EMBL" id="LN734024">
    <property type="protein sequence ID" value="CEP19385.1"/>
    <property type="molecule type" value="Genomic_DNA"/>
</dbReference>
<evidence type="ECO:0000313" key="4">
    <source>
        <dbReference type="Proteomes" id="UP000054107"/>
    </source>
</evidence>
<evidence type="ECO:0000313" key="3">
    <source>
        <dbReference type="EMBL" id="CEP19385.1"/>
    </source>
</evidence>